<keyword evidence="1" id="KW-0001">2Fe-2S</keyword>
<keyword evidence="3" id="KW-0560">Oxidoreductase</keyword>
<keyword evidence="2" id="KW-0479">Metal-binding</keyword>
<accession>A0A239LV99</accession>
<feature type="domain" description="Rieske" evidence="6">
    <location>
        <begin position="25"/>
        <end position="126"/>
    </location>
</feature>
<keyword evidence="7" id="KW-0489">Methyltransferase</keyword>
<evidence type="ECO:0000256" key="4">
    <source>
        <dbReference type="ARBA" id="ARBA00023004"/>
    </source>
</evidence>
<keyword evidence="4" id="KW-0408">Iron</keyword>
<protein>
    <submittedName>
        <fullName evidence="7">Vanillate O-demethylase monooxygenase subunit</fullName>
    </submittedName>
</protein>
<evidence type="ECO:0000256" key="2">
    <source>
        <dbReference type="ARBA" id="ARBA00022723"/>
    </source>
</evidence>
<proteinExistence type="predicted"/>
<dbReference type="PROSITE" id="PS51296">
    <property type="entry name" value="RIESKE"/>
    <property type="match status" value="1"/>
</dbReference>
<dbReference type="GO" id="GO:0046872">
    <property type="term" value="F:metal ion binding"/>
    <property type="evidence" value="ECO:0007669"/>
    <property type="project" value="UniProtKB-KW"/>
</dbReference>
<dbReference type="EMBL" id="FZOT01000027">
    <property type="protein sequence ID" value="SNT34456.1"/>
    <property type="molecule type" value="Genomic_DNA"/>
</dbReference>
<keyword evidence="7" id="KW-0503">Monooxygenase</keyword>
<evidence type="ECO:0000256" key="5">
    <source>
        <dbReference type="ARBA" id="ARBA00023014"/>
    </source>
</evidence>
<dbReference type="SUPFAM" id="SSF55961">
    <property type="entry name" value="Bet v1-like"/>
    <property type="match status" value="1"/>
</dbReference>
<evidence type="ECO:0000259" key="6">
    <source>
        <dbReference type="PROSITE" id="PS51296"/>
    </source>
</evidence>
<keyword evidence="7" id="KW-0808">Transferase</keyword>
<sequence>MNTVTQVPLSELASSARSAFVLDQWYVAAFAWELQDKPMARTLLNQSVVLFRTPDGAVGALEDRCCHRSLPLSCGTVEGGGLRCGYHGMLYAPGGSCIEIPGQERIPAKARVKSYVVAEKNHIVWIWMPKEEGAAPSKPAPDYAWHDDARYRFGGGVYHYDAPYQLIHDNLLDLSHVGYVHQKTIGGNPRVHMTAGMEVGGEGDTVRIVRLLPDTLPPPAYTAVWPFKGGIDRWQEIEFEPNHIRIWAGATDKDSEPLDDPQRGGLHLRGFHGLTPETETTSHYFWTMSANSHPEMPDNLDKVLQQIRSTFDEDRVVIEAQYANMRRFGEAASWVDIHVDAGGIRARRIIERLRKQGE</sequence>
<evidence type="ECO:0000256" key="1">
    <source>
        <dbReference type="ARBA" id="ARBA00022714"/>
    </source>
</evidence>
<dbReference type="Pfam" id="PF00355">
    <property type="entry name" value="Rieske"/>
    <property type="match status" value="1"/>
</dbReference>
<name>A0A239LV99_9BURK</name>
<dbReference type="InterPro" id="IPR036922">
    <property type="entry name" value="Rieske_2Fe-2S_sf"/>
</dbReference>
<dbReference type="PANTHER" id="PTHR21266">
    <property type="entry name" value="IRON-SULFUR DOMAIN CONTAINING PROTEIN"/>
    <property type="match status" value="1"/>
</dbReference>
<reference evidence="7 8" key="1">
    <citation type="submission" date="2017-06" db="EMBL/GenBank/DDBJ databases">
        <authorList>
            <person name="Kim H.J."/>
            <person name="Triplett B.A."/>
        </authorList>
    </citation>
    <scope>NUCLEOTIDE SEQUENCE [LARGE SCALE GENOMIC DNA]</scope>
    <source>
        <strain evidence="7 8">U15</strain>
    </source>
</reference>
<dbReference type="PANTHER" id="PTHR21266:SF60">
    <property type="entry name" value="3-KETOSTEROID-9-ALPHA-MONOOXYGENASE, OXYGENASE COMPONENT"/>
    <property type="match status" value="1"/>
</dbReference>
<dbReference type="GO" id="GO:0004497">
    <property type="term" value="F:monooxygenase activity"/>
    <property type="evidence" value="ECO:0007669"/>
    <property type="project" value="UniProtKB-KW"/>
</dbReference>
<dbReference type="InterPro" id="IPR044043">
    <property type="entry name" value="VanA_C_cat"/>
</dbReference>
<dbReference type="CDD" id="cd08878">
    <property type="entry name" value="RHO_alpha_C_DMO-like"/>
    <property type="match status" value="1"/>
</dbReference>
<dbReference type="AlphaFoldDB" id="A0A239LV99"/>
<dbReference type="InterPro" id="IPR017941">
    <property type="entry name" value="Rieske_2Fe-2S"/>
</dbReference>
<dbReference type="Gene3D" id="2.102.10.10">
    <property type="entry name" value="Rieske [2Fe-2S] iron-sulphur domain"/>
    <property type="match status" value="1"/>
</dbReference>
<dbReference type="GO" id="GO:0008168">
    <property type="term" value="F:methyltransferase activity"/>
    <property type="evidence" value="ECO:0007669"/>
    <property type="project" value="UniProtKB-KW"/>
</dbReference>
<gene>
    <name evidence="7" type="ORF">SAMN06265795_1276</name>
</gene>
<dbReference type="Proteomes" id="UP000198284">
    <property type="component" value="Unassembled WGS sequence"/>
</dbReference>
<organism evidence="7 8">
    <name type="scientific">Noviherbaspirillum humi</name>
    <dbReference type="NCBI Taxonomy" id="1688639"/>
    <lineage>
        <taxon>Bacteria</taxon>
        <taxon>Pseudomonadati</taxon>
        <taxon>Pseudomonadota</taxon>
        <taxon>Betaproteobacteria</taxon>
        <taxon>Burkholderiales</taxon>
        <taxon>Oxalobacteraceae</taxon>
        <taxon>Noviherbaspirillum</taxon>
    </lineage>
</organism>
<dbReference type="RefSeq" id="WP_089401653.1">
    <property type="nucleotide sequence ID" value="NZ_FZOT01000027.1"/>
</dbReference>
<evidence type="ECO:0000313" key="7">
    <source>
        <dbReference type="EMBL" id="SNT34456.1"/>
    </source>
</evidence>
<keyword evidence="8" id="KW-1185">Reference proteome</keyword>
<dbReference type="InterPro" id="IPR050584">
    <property type="entry name" value="Cholesterol_7-desaturase"/>
</dbReference>
<keyword evidence="5" id="KW-0411">Iron-sulfur</keyword>
<dbReference type="GO" id="GO:0032259">
    <property type="term" value="P:methylation"/>
    <property type="evidence" value="ECO:0007669"/>
    <property type="project" value="UniProtKB-KW"/>
</dbReference>
<dbReference type="Pfam" id="PF19112">
    <property type="entry name" value="VanA_C"/>
    <property type="match status" value="1"/>
</dbReference>
<dbReference type="OrthoDB" id="9769355at2"/>
<dbReference type="Gene3D" id="3.90.380.10">
    <property type="entry name" value="Naphthalene 1,2-dioxygenase Alpha Subunit, Chain A, domain 1"/>
    <property type="match status" value="1"/>
</dbReference>
<dbReference type="GO" id="GO:0051537">
    <property type="term" value="F:2 iron, 2 sulfur cluster binding"/>
    <property type="evidence" value="ECO:0007669"/>
    <property type="project" value="UniProtKB-KW"/>
</dbReference>
<evidence type="ECO:0000313" key="8">
    <source>
        <dbReference type="Proteomes" id="UP000198284"/>
    </source>
</evidence>
<evidence type="ECO:0000256" key="3">
    <source>
        <dbReference type="ARBA" id="ARBA00023002"/>
    </source>
</evidence>
<dbReference type="SUPFAM" id="SSF50022">
    <property type="entry name" value="ISP domain"/>
    <property type="match status" value="1"/>
</dbReference>